<accession>A0A0D2M1K4</accession>
<reference evidence="6 7" key="1">
    <citation type="journal article" date="2013" name="BMC Genomics">
        <title>Reconstruction of the lipid metabolism for the microalga Monoraphidium neglectum from its genome sequence reveals characteristics suitable for biofuel production.</title>
        <authorList>
            <person name="Bogen C."/>
            <person name="Al-Dilaimi A."/>
            <person name="Albersmeier A."/>
            <person name="Wichmann J."/>
            <person name="Grundmann M."/>
            <person name="Rupp O."/>
            <person name="Lauersen K.J."/>
            <person name="Blifernez-Klassen O."/>
            <person name="Kalinowski J."/>
            <person name="Goesmann A."/>
            <person name="Mussgnug J.H."/>
            <person name="Kruse O."/>
        </authorList>
    </citation>
    <scope>NUCLEOTIDE SEQUENCE [LARGE SCALE GENOMIC DNA]</scope>
    <source>
        <strain evidence="6 7">SAG 48.87</strain>
    </source>
</reference>
<keyword evidence="6" id="KW-0645">Protease</keyword>
<dbReference type="PROSITE" id="PS51903">
    <property type="entry name" value="CLP_R"/>
    <property type="match status" value="1"/>
</dbReference>
<keyword evidence="6" id="KW-0378">Hydrolase</keyword>
<evidence type="ECO:0000313" key="6">
    <source>
        <dbReference type="EMBL" id="KIY95341.1"/>
    </source>
</evidence>
<dbReference type="STRING" id="145388.A0A0D2M1K4"/>
<gene>
    <name evidence="6" type="ORF">MNEG_12622</name>
</gene>
<dbReference type="InterPro" id="IPR036628">
    <property type="entry name" value="Clp_N_dom_sf"/>
</dbReference>
<dbReference type="SUPFAM" id="SSF52540">
    <property type="entry name" value="P-loop containing nucleoside triphosphate hydrolases"/>
    <property type="match status" value="1"/>
</dbReference>
<dbReference type="RefSeq" id="XP_013894361.1">
    <property type="nucleotide sequence ID" value="XM_014038907.1"/>
</dbReference>
<dbReference type="OrthoDB" id="47330at2759"/>
<evidence type="ECO:0000256" key="1">
    <source>
        <dbReference type="ARBA" id="ARBA00022741"/>
    </source>
</evidence>
<dbReference type="GO" id="GO:0005737">
    <property type="term" value="C:cytoplasm"/>
    <property type="evidence" value="ECO:0007669"/>
    <property type="project" value="TreeGrafter"/>
</dbReference>
<dbReference type="Gene3D" id="1.10.1780.10">
    <property type="entry name" value="Clp, N-terminal domain"/>
    <property type="match status" value="1"/>
</dbReference>
<dbReference type="InterPro" id="IPR050130">
    <property type="entry name" value="ClpA_ClpB"/>
</dbReference>
<evidence type="ECO:0000256" key="3">
    <source>
        <dbReference type="PROSITE-ProRule" id="PRU01251"/>
    </source>
</evidence>
<dbReference type="GO" id="GO:0016887">
    <property type="term" value="F:ATP hydrolysis activity"/>
    <property type="evidence" value="ECO:0007669"/>
    <property type="project" value="TreeGrafter"/>
</dbReference>
<dbReference type="SUPFAM" id="SSF81923">
    <property type="entry name" value="Double Clp-N motif"/>
    <property type="match status" value="1"/>
</dbReference>
<keyword evidence="1" id="KW-0547">Nucleotide-binding</keyword>
<keyword evidence="2 6" id="KW-0067">ATP-binding</keyword>
<keyword evidence="7" id="KW-1185">Reference proteome</keyword>
<name>A0A0D2M1K4_9CHLO</name>
<keyword evidence="3" id="KW-0677">Repeat</keyword>
<dbReference type="InterPro" id="IPR004176">
    <property type="entry name" value="Clp_R_N"/>
</dbReference>
<evidence type="ECO:0000256" key="2">
    <source>
        <dbReference type="ARBA" id="ARBA00022840"/>
    </source>
</evidence>
<dbReference type="PANTHER" id="PTHR11638">
    <property type="entry name" value="ATP-DEPENDENT CLP PROTEASE"/>
    <property type="match status" value="1"/>
</dbReference>
<dbReference type="GO" id="GO:0008233">
    <property type="term" value="F:peptidase activity"/>
    <property type="evidence" value="ECO:0007669"/>
    <property type="project" value="UniProtKB-KW"/>
</dbReference>
<dbReference type="AlphaFoldDB" id="A0A0D2M1K4"/>
<proteinExistence type="predicted"/>
<dbReference type="InterPro" id="IPR027417">
    <property type="entry name" value="P-loop_NTPase"/>
</dbReference>
<sequence>MIAQQQAKELGASEVTTEHVLLGLIQEDTTSKSGYLNSGLTHEKARAAVEALGGRRKAITGADNIPFSREVRKTFEAATNECKRSAVTYISPEHILLAMLSQTECRARILLTSIGVDCDVLKAEGAKRVKGGQEPEAPKKKKSEKQGPKALEEFCKDLCAEVRAGKVDPVIGREHEVARVMQILARRSKNNPILLGEPGVGKTAIAEGLAYAIVHRMSLDGSPLPEFLRGKRVLQLDVGAVPCGTMQFGLPQGGAQCGRGKGRVRRAIRGGLGGDVPAACAPRVAWVSHKARCSVCSRLGI</sequence>
<dbReference type="GO" id="GO:0034605">
    <property type="term" value="P:cellular response to heat"/>
    <property type="evidence" value="ECO:0007669"/>
    <property type="project" value="TreeGrafter"/>
</dbReference>
<feature type="region of interest" description="Disordered" evidence="4">
    <location>
        <begin position="128"/>
        <end position="148"/>
    </location>
</feature>
<dbReference type="Gene3D" id="3.40.50.300">
    <property type="entry name" value="P-loop containing nucleotide triphosphate hydrolases"/>
    <property type="match status" value="1"/>
</dbReference>
<protein>
    <submittedName>
        <fullName evidence="6">ATP-dependent Clp protease ATP-binding subunit ClpC</fullName>
        <ecNumber evidence="6">3.4.-.-</ecNumber>
    </submittedName>
</protein>
<dbReference type="EMBL" id="KK103560">
    <property type="protein sequence ID" value="KIY95341.1"/>
    <property type="molecule type" value="Genomic_DNA"/>
</dbReference>
<dbReference type="EC" id="3.4.-.-" evidence="6"/>
<evidence type="ECO:0000259" key="5">
    <source>
        <dbReference type="PROSITE" id="PS51903"/>
    </source>
</evidence>
<dbReference type="CDD" id="cd00009">
    <property type="entry name" value="AAA"/>
    <property type="match status" value="1"/>
</dbReference>
<dbReference type="Proteomes" id="UP000054498">
    <property type="component" value="Unassembled WGS sequence"/>
</dbReference>
<dbReference type="PANTHER" id="PTHR11638:SF185">
    <property type="entry name" value="ATP-DEPENDENT CLP PROTEASE ATP-BINDING SUBUNIT"/>
    <property type="match status" value="1"/>
</dbReference>
<dbReference type="Pfam" id="PF02861">
    <property type="entry name" value="Clp_N"/>
    <property type="match status" value="1"/>
</dbReference>
<evidence type="ECO:0000313" key="7">
    <source>
        <dbReference type="Proteomes" id="UP000054498"/>
    </source>
</evidence>
<dbReference type="GO" id="GO:0005524">
    <property type="term" value="F:ATP binding"/>
    <property type="evidence" value="ECO:0007669"/>
    <property type="project" value="UniProtKB-KW"/>
</dbReference>
<feature type="domain" description="Clp R" evidence="5">
    <location>
        <begin position="1"/>
        <end position="132"/>
    </location>
</feature>
<dbReference type="GO" id="GO:0006508">
    <property type="term" value="P:proteolysis"/>
    <property type="evidence" value="ECO:0007669"/>
    <property type="project" value="UniProtKB-KW"/>
</dbReference>
<dbReference type="KEGG" id="mng:MNEG_12622"/>
<evidence type="ECO:0000256" key="4">
    <source>
        <dbReference type="SAM" id="MobiDB-lite"/>
    </source>
</evidence>
<dbReference type="GeneID" id="25730003"/>
<organism evidence="6 7">
    <name type="scientific">Monoraphidium neglectum</name>
    <dbReference type="NCBI Taxonomy" id="145388"/>
    <lineage>
        <taxon>Eukaryota</taxon>
        <taxon>Viridiplantae</taxon>
        <taxon>Chlorophyta</taxon>
        <taxon>core chlorophytes</taxon>
        <taxon>Chlorophyceae</taxon>
        <taxon>CS clade</taxon>
        <taxon>Sphaeropleales</taxon>
        <taxon>Selenastraceae</taxon>
        <taxon>Monoraphidium</taxon>
    </lineage>
</organism>